<keyword evidence="3" id="KW-1185">Reference proteome</keyword>
<feature type="region of interest" description="Disordered" evidence="1">
    <location>
        <begin position="128"/>
        <end position="147"/>
    </location>
</feature>
<organism evidence="2 3">
    <name type="scientific">Sphingomonas liriopis</name>
    <dbReference type="NCBI Taxonomy" id="2949094"/>
    <lineage>
        <taxon>Bacteria</taxon>
        <taxon>Pseudomonadati</taxon>
        <taxon>Pseudomonadota</taxon>
        <taxon>Alphaproteobacteria</taxon>
        <taxon>Sphingomonadales</taxon>
        <taxon>Sphingomonadaceae</taxon>
        <taxon>Sphingomonas</taxon>
    </lineage>
</organism>
<dbReference type="Proteomes" id="UP001139486">
    <property type="component" value="Unassembled WGS sequence"/>
</dbReference>
<evidence type="ECO:0000313" key="2">
    <source>
        <dbReference type="EMBL" id="MCP3735617.1"/>
    </source>
</evidence>
<dbReference type="EMBL" id="JAMLDY010000014">
    <property type="protein sequence ID" value="MCP3735617.1"/>
    <property type="molecule type" value="Genomic_DNA"/>
</dbReference>
<name>A0A9X2HSA6_9SPHN</name>
<comment type="caution">
    <text evidence="2">The sequence shown here is derived from an EMBL/GenBank/DDBJ whole genome shotgun (WGS) entry which is preliminary data.</text>
</comment>
<evidence type="ECO:0000256" key="1">
    <source>
        <dbReference type="SAM" id="MobiDB-lite"/>
    </source>
</evidence>
<sequence>MTTAGQQNYGQAAAYVNGPDAVWTPEKAAAYANPWQQQVIDRTKAGMVKDNQVELGDMNDRVQAAKAFGGTRHAVVEGQVRNDQADRLLDYEAGANASGYDAARAAFEADRAAKLSGYGTLTQILQGTPRNVSTTGTSTGTSTQKQSGSFLDTLLGTALGGASVAGGLGWKPFA</sequence>
<feature type="compositionally biased region" description="Low complexity" evidence="1">
    <location>
        <begin position="133"/>
        <end position="147"/>
    </location>
</feature>
<gene>
    <name evidence="2" type="ORF">M9979_12110</name>
</gene>
<evidence type="ECO:0000313" key="3">
    <source>
        <dbReference type="Proteomes" id="UP001139486"/>
    </source>
</evidence>
<protein>
    <submittedName>
        <fullName evidence="2">Uncharacterized protein</fullName>
    </submittedName>
</protein>
<reference evidence="2" key="1">
    <citation type="submission" date="2022-05" db="EMBL/GenBank/DDBJ databases">
        <title>Sphingomonas sp. strain RP10 Genome sequencing and assembly.</title>
        <authorList>
            <person name="Kim I."/>
        </authorList>
    </citation>
    <scope>NUCLEOTIDE SEQUENCE</scope>
    <source>
        <strain evidence="2">RP10</strain>
    </source>
</reference>
<accession>A0A9X2HSA6</accession>
<proteinExistence type="predicted"/>
<dbReference type="AlphaFoldDB" id="A0A9X2HSA6"/>